<evidence type="ECO:0000313" key="10">
    <source>
        <dbReference type="Proteomes" id="UP000288623"/>
    </source>
</evidence>
<evidence type="ECO:0000256" key="5">
    <source>
        <dbReference type="ARBA" id="ARBA00023015"/>
    </source>
</evidence>
<accession>A0A433RW94</accession>
<dbReference type="CDD" id="cd00609">
    <property type="entry name" value="AAT_like"/>
    <property type="match status" value="1"/>
</dbReference>
<keyword evidence="3" id="KW-0808">Transferase</keyword>
<keyword evidence="10" id="KW-1185">Reference proteome</keyword>
<organism evidence="9 10">
    <name type="scientific">Candidatus Kurthia intestinigallinarum</name>
    <dbReference type="NCBI Taxonomy" id="1562256"/>
    <lineage>
        <taxon>Bacteria</taxon>
        <taxon>Bacillati</taxon>
        <taxon>Bacillota</taxon>
        <taxon>Bacilli</taxon>
        <taxon>Bacillales</taxon>
        <taxon>Caryophanaceae</taxon>
        <taxon>Kurthia</taxon>
    </lineage>
</organism>
<keyword evidence="3" id="KW-0032">Aminotransferase</keyword>
<name>A0A433RW94_9BACL</name>
<dbReference type="InterPro" id="IPR000524">
    <property type="entry name" value="Tscrpt_reg_HTH_GntR"/>
</dbReference>
<dbReference type="GO" id="GO:0008483">
    <property type="term" value="F:transaminase activity"/>
    <property type="evidence" value="ECO:0007669"/>
    <property type="project" value="UniProtKB-KW"/>
</dbReference>
<keyword evidence="5" id="KW-0805">Transcription regulation</keyword>
<dbReference type="InterPro" id="IPR015424">
    <property type="entry name" value="PyrdxlP-dep_Trfase"/>
</dbReference>
<dbReference type="InterPro" id="IPR036390">
    <property type="entry name" value="WH_DNA-bd_sf"/>
</dbReference>
<dbReference type="GO" id="GO:0003677">
    <property type="term" value="F:DNA binding"/>
    <property type="evidence" value="ECO:0007669"/>
    <property type="project" value="UniProtKB-KW"/>
</dbReference>
<dbReference type="InterPro" id="IPR036388">
    <property type="entry name" value="WH-like_DNA-bd_sf"/>
</dbReference>
<dbReference type="Pfam" id="PF00392">
    <property type="entry name" value="GntR"/>
    <property type="match status" value="1"/>
</dbReference>
<evidence type="ECO:0000256" key="1">
    <source>
        <dbReference type="ARBA" id="ARBA00001933"/>
    </source>
</evidence>
<evidence type="ECO:0000256" key="4">
    <source>
        <dbReference type="ARBA" id="ARBA00022898"/>
    </source>
</evidence>
<feature type="domain" description="HTH gntR-type" evidence="8">
    <location>
        <begin position="15"/>
        <end position="83"/>
    </location>
</feature>
<keyword evidence="7" id="KW-0804">Transcription</keyword>
<dbReference type="SUPFAM" id="SSF46785">
    <property type="entry name" value="Winged helix' DNA-binding domain"/>
    <property type="match status" value="1"/>
</dbReference>
<dbReference type="OrthoDB" id="9808770at2"/>
<dbReference type="InterPro" id="IPR004839">
    <property type="entry name" value="Aminotransferase_I/II_large"/>
</dbReference>
<dbReference type="InterPro" id="IPR051446">
    <property type="entry name" value="HTH_trans_reg/aminotransferase"/>
</dbReference>
<proteinExistence type="inferred from homology"/>
<keyword evidence="4" id="KW-0663">Pyridoxal phosphate</keyword>
<evidence type="ECO:0000256" key="7">
    <source>
        <dbReference type="ARBA" id="ARBA00023163"/>
    </source>
</evidence>
<dbReference type="Gene3D" id="1.10.10.10">
    <property type="entry name" value="Winged helix-like DNA-binding domain superfamily/Winged helix DNA-binding domain"/>
    <property type="match status" value="1"/>
</dbReference>
<dbReference type="GO" id="GO:0030170">
    <property type="term" value="F:pyridoxal phosphate binding"/>
    <property type="evidence" value="ECO:0007669"/>
    <property type="project" value="InterPro"/>
</dbReference>
<protein>
    <recommendedName>
        <fullName evidence="8">HTH gntR-type domain-containing protein</fullName>
    </recommendedName>
</protein>
<evidence type="ECO:0000313" key="9">
    <source>
        <dbReference type="EMBL" id="RUS57538.1"/>
    </source>
</evidence>
<dbReference type="PANTHER" id="PTHR46577">
    <property type="entry name" value="HTH-TYPE TRANSCRIPTIONAL REGULATORY PROTEIN GABR"/>
    <property type="match status" value="1"/>
</dbReference>
<evidence type="ECO:0000256" key="2">
    <source>
        <dbReference type="ARBA" id="ARBA00005384"/>
    </source>
</evidence>
<dbReference type="Pfam" id="PF00155">
    <property type="entry name" value="Aminotran_1_2"/>
    <property type="match status" value="1"/>
</dbReference>
<comment type="caution">
    <text evidence="9">The sequence shown here is derived from an EMBL/GenBank/DDBJ whole genome shotgun (WGS) entry which is preliminary data.</text>
</comment>
<evidence type="ECO:0000256" key="6">
    <source>
        <dbReference type="ARBA" id="ARBA00023125"/>
    </source>
</evidence>
<comment type="similarity">
    <text evidence="2">In the C-terminal section; belongs to the class-I pyridoxal-phosphate-dependent aminotransferase family.</text>
</comment>
<dbReference type="CDD" id="cd07377">
    <property type="entry name" value="WHTH_GntR"/>
    <property type="match status" value="1"/>
</dbReference>
<evidence type="ECO:0000259" key="8">
    <source>
        <dbReference type="PROSITE" id="PS50949"/>
    </source>
</evidence>
<dbReference type="PROSITE" id="PS50949">
    <property type="entry name" value="HTH_GNTR"/>
    <property type="match status" value="1"/>
</dbReference>
<dbReference type="PRINTS" id="PR00035">
    <property type="entry name" value="HTHGNTR"/>
</dbReference>
<gene>
    <name evidence="9" type="ORF">QI30_05390</name>
</gene>
<dbReference type="AlphaFoldDB" id="A0A433RW94"/>
<dbReference type="GO" id="GO:0003700">
    <property type="term" value="F:DNA-binding transcription factor activity"/>
    <property type="evidence" value="ECO:0007669"/>
    <property type="project" value="InterPro"/>
</dbReference>
<sequence>MSDGGSMIFTFHSKTAKYIQIYEKIAALIRTKQLRENEKLPSIRVLAEHLQVSRNTTLEAYEILLAEGYIRAEQKKGYYVNPLESIYIQKAEVFTQPYIEESSIGIDFRAGAVDQRHFPYTVWQKYSKEVLKHSKSYTYGEVFGERELIVQLRQYLFQARGIQTTEQAIVIGSSTQQLLLQLSFLLKKRFNRILLEDPGYEGVRHVFELQGFQFDTVDATKDGLALQQLATKIAKLMYVTPSHQYPFGSALSIQQRLTLIEWACNNKGYIIEDDYDGEFRYEQKPFPALASLNPQCTIYMATFSKSFLPGIRLAYMVLPPDLIDLYKEIFQHFENTASKIHQLTMAKLMAGGEWSKHIRRMRKIYREKMAVLKECLISELPHSIVYGEQAGLYVLIKMPSNMKNLIEKAHEKGVNVQCVDNLFQQKNEKNYFLVGFANCTLEEIRQGVQRLAIAWEES</sequence>
<dbReference type="PANTHER" id="PTHR46577:SF1">
    <property type="entry name" value="HTH-TYPE TRANSCRIPTIONAL REGULATORY PROTEIN GABR"/>
    <property type="match status" value="1"/>
</dbReference>
<dbReference type="InterPro" id="IPR015421">
    <property type="entry name" value="PyrdxlP-dep_Trfase_major"/>
</dbReference>
<dbReference type="SMART" id="SM00345">
    <property type="entry name" value="HTH_GNTR"/>
    <property type="match status" value="1"/>
</dbReference>
<keyword evidence="6" id="KW-0238">DNA-binding</keyword>
<comment type="cofactor">
    <cofactor evidence="1">
        <name>pyridoxal 5'-phosphate</name>
        <dbReference type="ChEBI" id="CHEBI:597326"/>
    </cofactor>
</comment>
<dbReference type="SUPFAM" id="SSF53383">
    <property type="entry name" value="PLP-dependent transferases"/>
    <property type="match status" value="1"/>
</dbReference>
<dbReference type="Proteomes" id="UP000288623">
    <property type="component" value="Unassembled WGS sequence"/>
</dbReference>
<dbReference type="Gene3D" id="3.40.640.10">
    <property type="entry name" value="Type I PLP-dependent aspartate aminotransferase-like (Major domain)"/>
    <property type="match status" value="1"/>
</dbReference>
<evidence type="ECO:0000256" key="3">
    <source>
        <dbReference type="ARBA" id="ARBA00022576"/>
    </source>
</evidence>
<reference evidence="9 10" key="1">
    <citation type="submission" date="2014-11" db="EMBL/GenBank/DDBJ databases">
        <title>Genome sequence and analysis of novel Kurthia sp.</title>
        <authorList>
            <person name="Lawson J.N."/>
            <person name="Gonzalez J.E."/>
            <person name="Rinauldi L."/>
            <person name="Xuan Z."/>
            <person name="Firman A."/>
            <person name="Shaddox L."/>
            <person name="Trudeau A."/>
            <person name="Shah S."/>
            <person name="Reiman D."/>
        </authorList>
    </citation>
    <scope>NUCLEOTIDE SEQUENCE [LARGE SCALE GENOMIC DNA]</scope>
    <source>
        <strain evidence="9 10">3B1D</strain>
    </source>
</reference>
<dbReference type="EMBL" id="JTFC01000021">
    <property type="protein sequence ID" value="RUS57538.1"/>
    <property type="molecule type" value="Genomic_DNA"/>
</dbReference>